<protein>
    <recommendedName>
        <fullName evidence="4">V-SNARE coiled-coil homology domain-containing protein</fullName>
    </recommendedName>
</protein>
<evidence type="ECO:0008006" key="4">
    <source>
        <dbReference type="Google" id="ProtNLM"/>
    </source>
</evidence>
<reference evidence="2 3" key="1">
    <citation type="journal article" date="2020" name="Mol. Biol. Evol.">
        <title>Interspecific Gene Flow and the Evolution of Specialization in Black and White Rhinoceros.</title>
        <authorList>
            <person name="Moodley Y."/>
            <person name="Westbury M.V."/>
            <person name="Russo I.M."/>
            <person name="Gopalakrishnan S."/>
            <person name="Rakotoarivelo A."/>
            <person name="Olsen R.A."/>
            <person name="Prost S."/>
            <person name="Tunstall T."/>
            <person name="Ryder O.A."/>
            <person name="Dalen L."/>
            <person name="Bruford M.W."/>
        </authorList>
    </citation>
    <scope>NUCLEOTIDE SEQUENCE [LARGE SCALE GENOMIC DNA]</scope>
    <source>
        <strain evidence="2">SBR-YM</strain>
        <tissue evidence="2">Skin</tissue>
    </source>
</reference>
<dbReference type="AlphaFoldDB" id="A0A7J7E7B9"/>
<name>A0A7J7E7B9_DICBM</name>
<dbReference type="Proteomes" id="UP000551758">
    <property type="component" value="Unassembled WGS sequence"/>
</dbReference>
<gene>
    <name evidence="2" type="ORF">HPG69_007394</name>
</gene>
<feature type="region of interest" description="Disordered" evidence="1">
    <location>
        <begin position="1"/>
        <end position="25"/>
    </location>
</feature>
<feature type="compositionally biased region" description="Low complexity" evidence="1">
    <location>
        <begin position="1"/>
        <end position="16"/>
    </location>
</feature>
<dbReference type="Gene3D" id="1.20.5.110">
    <property type="match status" value="1"/>
</dbReference>
<organism evidence="2 3">
    <name type="scientific">Diceros bicornis minor</name>
    <name type="common">South-central black rhinoceros</name>
    <dbReference type="NCBI Taxonomy" id="77932"/>
    <lineage>
        <taxon>Eukaryota</taxon>
        <taxon>Metazoa</taxon>
        <taxon>Chordata</taxon>
        <taxon>Craniata</taxon>
        <taxon>Vertebrata</taxon>
        <taxon>Euteleostomi</taxon>
        <taxon>Mammalia</taxon>
        <taxon>Eutheria</taxon>
        <taxon>Laurasiatheria</taxon>
        <taxon>Perissodactyla</taxon>
        <taxon>Rhinocerotidae</taxon>
        <taxon>Diceros</taxon>
    </lineage>
</organism>
<feature type="region of interest" description="Disordered" evidence="1">
    <location>
        <begin position="211"/>
        <end position="265"/>
    </location>
</feature>
<evidence type="ECO:0000256" key="1">
    <source>
        <dbReference type="SAM" id="MobiDB-lite"/>
    </source>
</evidence>
<evidence type="ECO:0000313" key="3">
    <source>
        <dbReference type="Proteomes" id="UP000551758"/>
    </source>
</evidence>
<sequence length="396" mass="42929">MSTGAPAGSSAASGSSRRLQQTQNQVDEVVDIMRVNVDKGIHMTGKANLRLEKVRSITKLHAGCGDTYPVGGGKDWPTFHGWGSGDRWQTYETLWPSSERMMAQVEKERAPALLFPASPCTNADLTGILGPYLLIFISHEGASVTTLAGLVRAPPWAGALLHPPNRFLERKRIRVSGSLARPLSDHGGDGVCVVPRNRHQPRWLQTGLTEQLAGDSGFGGTTRRSLGRQDVANQPSGGTGTTESRGETRNVETTKPPSETHKVTPARNPRVLQSIRSQLEASGPEHLTPAHRLPCQAWQPRLRPSSPRAGPSAVLCTSLFLSKLQCGQYLAPGTPRPATSHRGSAVEELVSGRPFSWASWAALACRWARAVLECRHLGEPQRQLNSLPLMSQKRSP</sequence>
<evidence type="ECO:0000313" key="2">
    <source>
        <dbReference type="EMBL" id="KAF5911638.1"/>
    </source>
</evidence>
<feature type="compositionally biased region" description="Basic and acidic residues" evidence="1">
    <location>
        <begin position="244"/>
        <end position="262"/>
    </location>
</feature>
<proteinExistence type="predicted"/>
<comment type="caution">
    <text evidence="2">The sequence shown here is derived from an EMBL/GenBank/DDBJ whole genome shotgun (WGS) entry which is preliminary data.</text>
</comment>
<dbReference type="EMBL" id="JACDTQ010003909">
    <property type="protein sequence ID" value="KAF5911638.1"/>
    <property type="molecule type" value="Genomic_DNA"/>
</dbReference>
<accession>A0A7J7E7B9</accession>
<keyword evidence="3" id="KW-1185">Reference proteome</keyword>